<dbReference type="InterPro" id="IPR050157">
    <property type="entry name" value="PSI_iron-sulfur_center"/>
</dbReference>
<evidence type="ECO:0000256" key="5">
    <source>
        <dbReference type="ARBA" id="ARBA00023014"/>
    </source>
</evidence>
<feature type="binding site" evidence="6">
    <location>
        <position position="71"/>
    </location>
    <ligand>
        <name>[4Fe-4S] cluster</name>
        <dbReference type="ChEBI" id="CHEBI:49883"/>
        <label>2</label>
    </ligand>
</feature>
<dbReference type="KEGG" id="fes:HER31_08430"/>
<feature type="binding site" evidence="6">
    <location>
        <position position="36"/>
    </location>
    <ligand>
        <name>[4Fe-4S] cluster</name>
        <dbReference type="ChEBI" id="CHEBI:49883"/>
        <label>1</label>
    </ligand>
</feature>
<feature type="binding site" evidence="6">
    <location>
        <position position="75"/>
    </location>
    <ligand>
        <name>[4Fe-4S] cluster</name>
        <dbReference type="ChEBI" id="CHEBI:49883"/>
        <label>2</label>
    </ligand>
</feature>
<dbReference type="EMBL" id="CP051180">
    <property type="protein sequence ID" value="QIZ76897.1"/>
    <property type="molecule type" value="Genomic_DNA"/>
</dbReference>
<dbReference type="NCBIfam" id="TIGR00402">
    <property type="entry name" value="napF"/>
    <property type="match status" value="1"/>
</dbReference>
<dbReference type="GO" id="GO:0005737">
    <property type="term" value="C:cytoplasm"/>
    <property type="evidence" value="ECO:0007669"/>
    <property type="project" value="UniProtKB-SubCell"/>
</dbReference>
<dbReference type="InterPro" id="IPR004496">
    <property type="entry name" value="NapF"/>
</dbReference>
<comment type="similarity">
    <text evidence="6">Belongs to the NapF family.</text>
</comment>
<dbReference type="AlphaFoldDB" id="A0A6H1UCR7"/>
<organism evidence="8 9">
    <name type="scientific">Ferrimonas lipolytica</name>
    <dbReference type="NCBI Taxonomy" id="2724191"/>
    <lineage>
        <taxon>Bacteria</taxon>
        <taxon>Pseudomonadati</taxon>
        <taxon>Pseudomonadota</taxon>
        <taxon>Gammaproteobacteria</taxon>
        <taxon>Alteromonadales</taxon>
        <taxon>Ferrimonadaceae</taxon>
        <taxon>Ferrimonas</taxon>
    </lineage>
</organism>
<comment type="subcellular location">
    <subcellularLocation>
        <location evidence="6">Cytoplasm</location>
    </subcellularLocation>
</comment>
<evidence type="ECO:0000313" key="8">
    <source>
        <dbReference type="EMBL" id="QIZ76897.1"/>
    </source>
</evidence>
<evidence type="ECO:0000256" key="6">
    <source>
        <dbReference type="HAMAP-Rule" id="MF_02201"/>
    </source>
</evidence>
<dbReference type="SUPFAM" id="SSF54862">
    <property type="entry name" value="4Fe-4S ferredoxins"/>
    <property type="match status" value="1"/>
</dbReference>
<dbReference type="GO" id="GO:0051539">
    <property type="term" value="F:4 iron, 4 sulfur cluster binding"/>
    <property type="evidence" value="ECO:0007669"/>
    <property type="project" value="UniProtKB-UniRule"/>
</dbReference>
<feature type="binding site" evidence="6">
    <location>
        <position position="140"/>
    </location>
    <ligand>
        <name>[4Fe-4S] cluster</name>
        <dbReference type="ChEBI" id="CHEBI:49883"/>
        <label>3</label>
    </ligand>
</feature>
<accession>A0A6H1UCR7</accession>
<dbReference type="PROSITE" id="PS51379">
    <property type="entry name" value="4FE4S_FER_2"/>
    <property type="match status" value="3"/>
</dbReference>
<dbReference type="InterPro" id="IPR017896">
    <property type="entry name" value="4Fe4S_Fe-S-bd"/>
</dbReference>
<keyword evidence="4 6" id="KW-0408">Iron</keyword>
<evidence type="ECO:0000256" key="3">
    <source>
        <dbReference type="ARBA" id="ARBA00022737"/>
    </source>
</evidence>
<gene>
    <name evidence="6 8" type="primary">napF</name>
    <name evidence="8" type="ORF">HER31_08430</name>
</gene>
<evidence type="ECO:0000313" key="9">
    <source>
        <dbReference type="Proteomes" id="UP000501602"/>
    </source>
</evidence>
<keyword evidence="5 6" id="KW-0411">Iron-sulfur</keyword>
<dbReference type="PANTHER" id="PTHR24960:SF46">
    <property type="entry name" value="FERREDOXIN-TYPE PROTEIN NAPF"/>
    <property type="match status" value="1"/>
</dbReference>
<evidence type="ECO:0000256" key="4">
    <source>
        <dbReference type="ARBA" id="ARBA00023004"/>
    </source>
</evidence>
<protein>
    <recommendedName>
        <fullName evidence="6">Ferredoxin-type protein NapF</fullName>
    </recommendedName>
</protein>
<evidence type="ECO:0000256" key="2">
    <source>
        <dbReference type="ARBA" id="ARBA00022723"/>
    </source>
</evidence>
<comment type="cofactor">
    <cofactor evidence="6">
        <name>[4Fe-4S] cluster</name>
        <dbReference type="ChEBI" id="CHEBI:49883"/>
    </cofactor>
</comment>
<keyword evidence="2 6" id="KW-0479">Metal-binding</keyword>
<dbReference type="Pfam" id="PF00037">
    <property type="entry name" value="Fer4"/>
    <property type="match status" value="1"/>
</dbReference>
<feature type="binding site" evidence="6">
    <location>
        <position position="43"/>
    </location>
    <ligand>
        <name>[4Fe-4S] cluster</name>
        <dbReference type="ChEBI" id="CHEBI:49883"/>
        <label>1</label>
    </ligand>
</feature>
<dbReference type="Pfam" id="PF12838">
    <property type="entry name" value="Fer4_7"/>
    <property type="match status" value="1"/>
</dbReference>
<feature type="binding site" evidence="6">
    <location>
        <position position="147"/>
    </location>
    <ligand>
        <name>[4Fe-4S] cluster</name>
        <dbReference type="ChEBI" id="CHEBI:49883"/>
        <label>3</label>
    </ligand>
</feature>
<dbReference type="GO" id="GO:0046872">
    <property type="term" value="F:metal ion binding"/>
    <property type="evidence" value="ECO:0007669"/>
    <property type="project" value="UniProtKB-KW"/>
</dbReference>
<keyword evidence="9" id="KW-1185">Reference proteome</keyword>
<sequence>MINQGRRALFRPQQDAPIRMPWTVVENDFLANCTRCNQCIDACEPKIIVKGSGGFPSIDFSHNECTFCQQCVQACPEPVFRSIDEQPWQLKAQINDGCLAQQRVECRSCGDSCEPQAIRFKLTVGMAALPQIDLDQCNGCGACVSVCPTTAITMISKQEKQ</sequence>
<keyword evidence="3 6" id="KW-0677">Repeat</keyword>
<evidence type="ECO:0000256" key="1">
    <source>
        <dbReference type="ARBA" id="ARBA00022485"/>
    </source>
</evidence>
<dbReference type="RefSeq" id="WP_168660158.1">
    <property type="nucleotide sequence ID" value="NZ_CP051180.1"/>
</dbReference>
<feature type="domain" description="4Fe-4S ferredoxin-type" evidence="7">
    <location>
        <begin position="23"/>
        <end position="53"/>
    </location>
</feature>
<dbReference type="CDD" id="cd10564">
    <property type="entry name" value="NapF_like"/>
    <property type="match status" value="1"/>
</dbReference>
<feature type="binding site" evidence="6">
    <location>
        <position position="65"/>
    </location>
    <ligand>
        <name>[4Fe-4S] cluster</name>
        <dbReference type="ChEBI" id="CHEBI:49883"/>
        <label>2</label>
    </ligand>
</feature>
<dbReference type="PROSITE" id="PS00198">
    <property type="entry name" value="4FE4S_FER_1"/>
    <property type="match status" value="1"/>
</dbReference>
<evidence type="ECO:0000259" key="7">
    <source>
        <dbReference type="PROSITE" id="PS51379"/>
    </source>
</evidence>
<comment type="subunit">
    <text evidence="6">Interacts with the cytoplasmic NapA precursor.</text>
</comment>
<comment type="function">
    <text evidence="6">Could be involved in the maturation of NapA, the catalytic subunit of the periplasmic nitrate reductase, before its export into the periplasm.</text>
</comment>
<feature type="binding site" evidence="6">
    <location>
        <position position="68"/>
    </location>
    <ligand>
        <name>[4Fe-4S] cluster</name>
        <dbReference type="ChEBI" id="CHEBI:49883"/>
        <label>2</label>
    </ligand>
</feature>
<feature type="binding site" evidence="6">
    <location>
        <position position="137"/>
    </location>
    <ligand>
        <name>[4Fe-4S] cluster</name>
        <dbReference type="ChEBI" id="CHEBI:49883"/>
        <label>3</label>
    </ligand>
</feature>
<dbReference type="InterPro" id="IPR017900">
    <property type="entry name" value="4Fe4S_Fe_S_CS"/>
</dbReference>
<feature type="domain" description="4Fe-4S ferredoxin-type" evidence="7">
    <location>
        <begin position="128"/>
        <end position="157"/>
    </location>
</feature>
<dbReference type="HAMAP" id="MF_02201">
    <property type="entry name" value="NapF"/>
    <property type="match status" value="1"/>
</dbReference>
<dbReference type="Gene3D" id="3.30.70.20">
    <property type="match status" value="2"/>
</dbReference>
<keyword evidence="6" id="KW-0963">Cytoplasm</keyword>
<reference evidence="8 9" key="1">
    <citation type="submission" date="2020-04" db="EMBL/GenBank/DDBJ databases">
        <title>Ferrimonas sp. S7 isolated from sea water.</title>
        <authorList>
            <person name="Bae S.S."/>
            <person name="Baek K."/>
        </authorList>
    </citation>
    <scope>NUCLEOTIDE SEQUENCE [LARGE SCALE GENOMIC DNA]</scope>
    <source>
        <strain evidence="8 9">S7</strain>
    </source>
</reference>
<dbReference type="PANTHER" id="PTHR24960">
    <property type="entry name" value="PHOTOSYSTEM I IRON-SULFUR CENTER-RELATED"/>
    <property type="match status" value="1"/>
</dbReference>
<name>A0A6H1UCR7_9GAMM</name>
<feature type="domain" description="4Fe-4S ferredoxin-type" evidence="7">
    <location>
        <begin position="54"/>
        <end position="85"/>
    </location>
</feature>
<feature type="binding site" evidence="6">
    <location>
        <position position="33"/>
    </location>
    <ligand>
        <name>[4Fe-4S] cluster</name>
        <dbReference type="ChEBI" id="CHEBI:49883"/>
        <label>1</label>
    </ligand>
</feature>
<feature type="binding site" evidence="6">
    <location>
        <position position="143"/>
    </location>
    <ligand>
        <name>[4Fe-4S] cluster</name>
        <dbReference type="ChEBI" id="CHEBI:49883"/>
        <label>3</label>
    </ligand>
</feature>
<dbReference type="Proteomes" id="UP000501602">
    <property type="component" value="Chromosome"/>
</dbReference>
<keyword evidence="1 6" id="KW-0004">4Fe-4S</keyword>
<feature type="binding site" evidence="6">
    <location>
        <position position="39"/>
    </location>
    <ligand>
        <name>[4Fe-4S] cluster</name>
        <dbReference type="ChEBI" id="CHEBI:49883"/>
        <label>1</label>
    </ligand>
</feature>
<proteinExistence type="inferred from homology"/>